<reference evidence="1 2" key="1">
    <citation type="submission" date="2014-12" db="EMBL/GenBank/DDBJ databases">
        <title>Reclassification of Actinobacillus muris as Muribacter muris.</title>
        <authorList>
            <person name="Christensen H."/>
            <person name="Nicklas W."/>
            <person name="Bisgaard M."/>
        </authorList>
    </citation>
    <scope>NUCLEOTIDE SEQUENCE [LARGE SCALE GENOMIC DNA]</scope>
    <source>
        <strain evidence="1 2">Ackerman80-443D</strain>
    </source>
</reference>
<dbReference type="GO" id="GO:0016791">
    <property type="term" value="F:phosphatase activity"/>
    <property type="evidence" value="ECO:0007669"/>
    <property type="project" value="TreeGrafter"/>
</dbReference>
<dbReference type="InterPro" id="IPR036412">
    <property type="entry name" value="HAD-like_sf"/>
</dbReference>
<dbReference type="EMBL" id="JWIZ01000024">
    <property type="protein sequence ID" value="KMK51703.1"/>
    <property type="molecule type" value="Genomic_DNA"/>
</dbReference>
<name>A0A0J5P5M5_9PAST</name>
<dbReference type="RefSeq" id="WP_047976692.1">
    <property type="nucleotide sequence ID" value="NZ_JWIZ01000024.1"/>
</dbReference>
<dbReference type="PATRIC" id="fig|67855.3.peg.860"/>
<evidence type="ECO:0000313" key="1">
    <source>
        <dbReference type="EMBL" id="KMK51703.1"/>
    </source>
</evidence>
<dbReference type="InterPro" id="IPR023214">
    <property type="entry name" value="HAD_sf"/>
</dbReference>
<evidence type="ECO:0000313" key="2">
    <source>
        <dbReference type="Proteomes" id="UP000036270"/>
    </source>
</evidence>
<dbReference type="GO" id="GO:0005829">
    <property type="term" value="C:cytosol"/>
    <property type="evidence" value="ECO:0007669"/>
    <property type="project" value="TreeGrafter"/>
</dbReference>
<dbReference type="PANTHER" id="PTHR10000:SF8">
    <property type="entry name" value="HAD SUPERFAMILY HYDROLASE-LIKE, TYPE 3"/>
    <property type="match status" value="1"/>
</dbReference>
<sequence>MGNRARRKNIDKGYAISVLLEYLGESQEDTFVFGDAKIDIPMLKYCAIGVAMGNGGKEIKSTADFVTADVDEDGVYKAFKKIRAYLTYFVRQITKRYSISCKRSNFSLDLQTVKKHLGCYVNSASLSKIKYLTVFYLA</sequence>
<dbReference type="Pfam" id="PF08282">
    <property type="entry name" value="Hydrolase_3"/>
    <property type="match status" value="1"/>
</dbReference>
<comment type="caution">
    <text evidence="1">The sequence shown here is derived from an EMBL/GenBank/DDBJ whole genome shotgun (WGS) entry which is preliminary data.</text>
</comment>
<dbReference type="SUPFAM" id="SSF56784">
    <property type="entry name" value="HAD-like"/>
    <property type="match status" value="1"/>
</dbReference>
<dbReference type="GO" id="GO:0000287">
    <property type="term" value="F:magnesium ion binding"/>
    <property type="evidence" value="ECO:0007669"/>
    <property type="project" value="TreeGrafter"/>
</dbReference>
<gene>
    <name evidence="1" type="ORF">RO21_04985</name>
</gene>
<proteinExistence type="predicted"/>
<dbReference type="PANTHER" id="PTHR10000">
    <property type="entry name" value="PHOSPHOSERINE PHOSPHATASE"/>
    <property type="match status" value="1"/>
</dbReference>
<dbReference type="STRING" id="67855.RO21_04985"/>
<keyword evidence="2" id="KW-1185">Reference proteome</keyword>
<dbReference type="Proteomes" id="UP000036270">
    <property type="component" value="Unassembled WGS sequence"/>
</dbReference>
<dbReference type="AlphaFoldDB" id="A0A0J5P5M5"/>
<protein>
    <submittedName>
        <fullName evidence="1">Uncharacterized protein</fullName>
    </submittedName>
</protein>
<organism evidence="1 2">
    <name type="scientific">Muribacter muris</name>
    <dbReference type="NCBI Taxonomy" id="67855"/>
    <lineage>
        <taxon>Bacteria</taxon>
        <taxon>Pseudomonadati</taxon>
        <taxon>Pseudomonadota</taxon>
        <taxon>Gammaproteobacteria</taxon>
        <taxon>Pasteurellales</taxon>
        <taxon>Pasteurellaceae</taxon>
        <taxon>Muribacter</taxon>
    </lineage>
</organism>
<accession>A0A0J5P5M5</accession>
<dbReference type="Gene3D" id="3.40.50.1000">
    <property type="entry name" value="HAD superfamily/HAD-like"/>
    <property type="match status" value="1"/>
</dbReference>